<evidence type="ECO:0000313" key="2">
    <source>
        <dbReference type="EMBL" id="MBB4937879.1"/>
    </source>
</evidence>
<keyword evidence="1" id="KW-0812">Transmembrane</keyword>
<proteinExistence type="predicted"/>
<organism evidence="2 3">
    <name type="scientific">Streptosporangium album</name>
    <dbReference type="NCBI Taxonomy" id="47479"/>
    <lineage>
        <taxon>Bacteria</taxon>
        <taxon>Bacillati</taxon>
        <taxon>Actinomycetota</taxon>
        <taxon>Actinomycetes</taxon>
        <taxon>Streptosporangiales</taxon>
        <taxon>Streptosporangiaceae</taxon>
        <taxon>Streptosporangium</taxon>
    </lineage>
</organism>
<evidence type="ECO:0000256" key="1">
    <source>
        <dbReference type="SAM" id="Phobius"/>
    </source>
</evidence>
<accession>A0A7W7RTE1</accession>
<keyword evidence="1" id="KW-1133">Transmembrane helix</keyword>
<reference evidence="2 3" key="1">
    <citation type="submission" date="2020-08" db="EMBL/GenBank/DDBJ databases">
        <title>Sequencing the genomes of 1000 actinobacteria strains.</title>
        <authorList>
            <person name="Klenk H.-P."/>
        </authorList>
    </citation>
    <scope>NUCLEOTIDE SEQUENCE [LARGE SCALE GENOMIC DNA]</scope>
    <source>
        <strain evidence="2 3">DSM 43023</strain>
    </source>
</reference>
<comment type="caution">
    <text evidence="2">The sequence shown here is derived from an EMBL/GenBank/DDBJ whole genome shotgun (WGS) entry which is preliminary data.</text>
</comment>
<sequence length="48" mass="5027">MSAACDQSWEQTGGAGEIDTAVTAYLVILSMVGGLGLLAVVMLWGRRQ</sequence>
<protein>
    <submittedName>
        <fullName evidence="2">Neuraminidase (Sialidase)</fullName>
    </submittedName>
</protein>
<gene>
    <name evidence="2" type="ORF">FHR32_002184</name>
</gene>
<dbReference type="AlphaFoldDB" id="A0A7W7RTE1"/>
<dbReference type="RefSeq" id="WP_184754174.1">
    <property type="nucleotide sequence ID" value="NZ_BAABEK010000039.1"/>
</dbReference>
<name>A0A7W7RTE1_9ACTN</name>
<keyword evidence="3" id="KW-1185">Reference proteome</keyword>
<feature type="transmembrane region" description="Helical" evidence="1">
    <location>
        <begin position="22"/>
        <end position="44"/>
    </location>
</feature>
<evidence type="ECO:0000313" key="3">
    <source>
        <dbReference type="Proteomes" id="UP000534286"/>
    </source>
</evidence>
<keyword evidence="1" id="KW-0472">Membrane</keyword>
<dbReference type="EMBL" id="JACHJU010000001">
    <property type="protein sequence ID" value="MBB4937879.1"/>
    <property type="molecule type" value="Genomic_DNA"/>
</dbReference>
<dbReference type="Proteomes" id="UP000534286">
    <property type="component" value="Unassembled WGS sequence"/>
</dbReference>